<dbReference type="PANTHER" id="PTHR13754">
    <property type="entry name" value="METALLO-BETA-LACTAMASE SUPERFAMILY PROTEIN"/>
    <property type="match status" value="1"/>
</dbReference>
<dbReference type="PANTHER" id="PTHR13754:SF13">
    <property type="entry name" value="METALLO-BETA-LACTAMASE SUPERFAMILY PROTEIN (AFU_ORTHOLOGUE AFUA_3G07630)"/>
    <property type="match status" value="1"/>
</dbReference>
<name>X1B7F6_9ZZZZ</name>
<dbReference type="AlphaFoldDB" id="X1B7F6"/>
<dbReference type="GO" id="GO:0016740">
    <property type="term" value="F:transferase activity"/>
    <property type="evidence" value="ECO:0007669"/>
    <property type="project" value="TreeGrafter"/>
</dbReference>
<feature type="domain" description="Metallo-beta-lactamase" evidence="1">
    <location>
        <begin position="42"/>
        <end position="227"/>
    </location>
</feature>
<comment type="caution">
    <text evidence="2">The sequence shown here is derived from an EMBL/GenBank/DDBJ whole genome shotgun (WGS) entry which is preliminary data.</text>
</comment>
<proteinExistence type="predicted"/>
<dbReference type="EMBL" id="BART01010812">
    <property type="protein sequence ID" value="GAG77237.1"/>
    <property type="molecule type" value="Genomic_DNA"/>
</dbReference>
<dbReference type="Pfam" id="PF00753">
    <property type="entry name" value="Lactamase_B"/>
    <property type="match status" value="1"/>
</dbReference>
<dbReference type="InterPro" id="IPR001279">
    <property type="entry name" value="Metallo-B-lactamas"/>
</dbReference>
<dbReference type="Gene3D" id="3.60.15.10">
    <property type="entry name" value="Ribonuclease Z/Hydroxyacylglutathione hydrolase-like"/>
    <property type="match status" value="1"/>
</dbReference>
<reference evidence="2" key="1">
    <citation type="journal article" date="2014" name="Front. Microbiol.">
        <title>High frequency of phylogenetically diverse reductive dehalogenase-homologous genes in deep subseafloor sedimentary metagenomes.</title>
        <authorList>
            <person name="Kawai M."/>
            <person name="Futagami T."/>
            <person name="Toyoda A."/>
            <person name="Takaki Y."/>
            <person name="Nishi S."/>
            <person name="Hori S."/>
            <person name="Arai W."/>
            <person name="Tsubouchi T."/>
            <person name="Morono Y."/>
            <person name="Uchiyama I."/>
            <person name="Ito T."/>
            <person name="Fujiyama A."/>
            <person name="Inagaki F."/>
            <person name="Takami H."/>
        </authorList>
    </citation>
    <scope>NUCLEOTIDE SEQUENCE</scope>
    <source>
        <strain evidence="2">Expedition CK06-06</strain>
    </source>
</reference>
<dbReference type="InterPro" id="IPR036866">
    <property type="entry name" value="RibonucZ/Hydroxyglut_hydro"/>
</dbReference>
<dbReference type="InterPro" id="IPR041712">
    <property type="entry name" value="DHPS-like_MBL-fold"/>
</dbReference>
<protein>
    <recommendedName>
        <fullName evidence="1">Metallo-beta-lactamase domain-containing protein</fullName>
    </recommendedName>
</protein>
<dbReference type="SUPFAM" id="SSF56281">
    <property type="entry name" value="Metallo-hydrolase/oxidoreductase"/>
    <property type="match status" value="1"/>
</dbReference>
<organism evidence="2">
    <name type="scientific">marine sediment metagenome</name>
    <dbReference type="NCBI Taxonomy" id="412755"/>
    <lineage>
        <taxon>unclassified sequences</taxon>
        <taxon>metagenomes</taxon>
        <taxon>ecological metagenomes</taxon>
    </lineage>
</organism>
<accession>X1B7F6</accession>
<gene>
    <name evidence="2" type="ORF">S01H4_23337</name>
</gene>
<dbReference type="InterPro" id="IPR052926">
    <property type="entry name" value="Metallo-beta-lactamase_dom"/>
</dbReference>
<dbReference type="CDD" id="cd07713">
    <property type="entry name" value="DHPS-like_MBL-fold"/>
    <property type="match status" value="1"/>
</dbReference>
<evidence type="ECO:0000259" key="1">
    <source>
        <dbReference type="SMART" id="SM00849"/>
    </source>
</evidence>
<feature type="non-terminal residue" evidence="2">
    <location>
        <position position="232"/>
    </location>
</feature>
<dbReference type="SMART" id="SM00849">
    <property type="entry name" value="Lactamase_B"/>
    <property type="match status" value="1"/>
</dbReference>
<sequence length="232" mass="26061">MFKKSILLLLIILFATPCYAKDITITVVYNNIPYDKNLETRWGISLFIEGLDENILFDTGGDGKVLLSNMDKLKIDHKDIDIVVLSHIHADHVGGLWDILEKNNKISVYLPNSFPRDFKDRAAKMSKEAIFADKPVKICNRVWSTGELGTWMREQSLIIGTEKGTIVITGCAHPGVVNIVRFAKNYLNKDIYLVLGGFHLMAYSESQVKEIIKQLKQLGVKKVGPSHCTGGR</sequence>
<evidence type="ECO:0000313" key="2">
    <source>
        <dbReference type="EMBL" id="GAG77237.1"/>
    </source>
</evidence>